<dbReference type="InterPro" id="IPR038919">
    <property type="entry name" value="STB2/STB2"/>
</dbReference>
<evidence type="ECO:0000313" key="4">
    <source>
        <dbReference type="EMBL" id="ONH71993.1"/>
    </source>
</evidence>
<dbReference type="Pfam" id="PF25995">
    <property type="entry name" value="STB6_N"/>
    <property type="match status" value="1"/>
</dbReference>
<gene>
    <name evidence="4" type="ORF">BOH78_4114</name>
</gene>
<feature type="region of interest" description="Disordered" evidence="2">
    <location>
        <begin position="597"/>
        <end position="654"/>
    </location>
</feature>
<reference evidence="5" key="1">
    <citation type="journal article" date="2017" name="Genome Announc.">
        <title>Genome sequences of Cyberlindnera fabianii 65, Pichia kudriavzevii 129, and Saccharomyces cerevisiae 131 isolated from fermented masau fruits in Zimbabwe.</title>
        <authorList>
            <person name="van Rijswijck I.M.H."/>
            <person name="Derks M.F.L."/>
            <person name="Abee T."/>
            <person name="de Ridder D."/>
            <person name="Smid E.J."/>
        </authorList>
    </citation>
    <scope>NUCLEOTIDE SEQUENCE [LARGE SCALE GENOMIC DNA]</scope>
    <source>
        <strain evidence="5">129</strain>
    </source>
</reference>
<evidence type="ECO:0000259" key="3">
    <source>
        <dbReference type="Pfam" id="PF25995"/>
    </source>
</evidence>
<comment type="caution">
    <text evidence="4">The sequence shown here is derived from an EMBL/GenBank/DDBJ whole genome shotgun (WGS) entry which is preliminary data.</text>
</comment>
<evidence type="ECO:0000256" key="1">
    <source>
        <dbReference type="SAM" id="Coils"/>
    </source>
</evidence>
<dbReference type="GO" id="GO:0070822">
    <property type="term" value="C:Sin3-type complex"/>
    <property type="evidence" value="ECO:0007669"/>
    <property type="project" value="TreeGrafter"/>
</dbReference>
<organism evidence="4 5">
    <name type="scientific">Pichia kudriavzevii</name>
    <name type="common">Yeast</name>
    <name type="synonym">Issatchenkia orientalis</name>
    <dbReference type="NCBI Taxonomy" id="4909"/>
    <lineage>
        <taxon>Eukaryota</taxon>
        <taxon>Fungi</taxon>
        <taxon>Dikarya</taxon>
        <taxon>Ascomycota</taxon>
        <taxon>Saccharomycotina</taxon>
        <taxon>Pichiomycetes</taxon>
        <taxon>Pichiales</taxon>
        <taxon>Pichiaceae</taxon>
        <taxon>Pichia</taxon>
    </lineage>
</organism>
<dbReference type="VEuPathDB" id="FungiDB:C5L36_0C01450"/>
<feature type="region of interest" description="Disordered" evidence="2">
    <location>
        <begin position="1149"/>
        <end position="1169"/>
    </location>
</feature>
<dbReference type="EMBL" id="MQVM01000025">
    <property type="protein sequence ID" value="ONH71993.1"/>
    <property type="molecule type" value="Genomic_DNA"/>
</dbReference>
<feature type="coiled-coil region" evidence="1">
    <location>
        <begin position="993"/>
        <end position="1027"/>
    </location>
</feature>
<feature type="region of interest" description="Disordered" evidence="2">
    <location>
        <begin position="739"/>
        <end position="767"/>
    </location>
</feature>
<feature type="region of interest" description="Disordered" evidence="2">
    <location>
        <begin position="474"/>
        <end position="516"/>
    </location>
</feature>
<name>A0A1V2LIJ2_PICKU</name>
<protein>
    <submittedName>
        <fullName evidence="4">Protein STB2</fullName>
    </submittedName>
</protein>
<evidence type="ECO:0000256" key="2">
    <source>
        <dbReference type="SAM" id="MobiDB-lite"/>
    </source>
</evidence>
<sequence length="1169" mass="133120">MLKLDVSSGRGRSNSGVSLSHLQYAEFLNTSSFLIPDTIAFTKILPFFKAVPGYSTRYKIDRVQLIGYEAYFVEQWISSRSTSTLIVTYTGDKNDHVIAYHVQSLDTPNGDEDLTKSNRWPPQFISYLVEQLECPFSVATQTSLGYAFITNLAQLSPFLSLVDVKTGNIDEDYIIYKVNLNLRKLGCGSRSAANADEPSKTMEDKFKSTFKIDPKIPIKYAVINLIYIVQIFLYYYDVIDPVYCDGLLCEKTENAIGEWWDIVSRIPLSHSIIRVMPPSASMVQSIQAIVGFTVLCRYLLELSGSNFNTPKDPLDVKGMKHSIEKFQKHHKAEITSTFTLETLIKLFECGENSKASQNLAKDLSKMKKLVKNTVIDLTSGKNLHSIAQNATASPFCIHNQANYEHGKMINVQNIDHVRYMSLGKQLSYLHSGSGKPINMQTQALSVLTIKKLAESLERGSSFFSGVKQLKNELKRGSSPSKKPSQVFHDFNFSGGSDDELNRSDDEENAELPNNIKTDVKNDYLRENTINLNLKQKYHKKSSSSLLDISHISRKGSLTALGDDDLYDDIEIYNPTIGGNKSRNNRLSSITSIATTSDQSNLVDCDESDGSELQQKKSNSKKDKGSSFSSHFRRSKKHNEQEEVPDDIGPLDVNLSGRSLQSAKNARDKMPLKSVFASPHAISTGDFSSHFGGDQRNSFSSSSHKKKDSVSSAKKDSLRNMSNESDGVYEYENGFEYNYEMENNSNSNNGNNSSAHYRKPSNAKRSDVSQIQEEATLYTACEDVNYSIFMKRIKRRHSIPLVEPELNQYSIEMDVKMDRVKSLDMRRRHSRGSQWIWDGSSLNSYNNDDNEYLGFELKRKRSMFESQSINTSSSQDLLNTHINSAILYSKQTGIDKLKRSASFSQIQDSLYYFSLGTDGNGVEAIYQKIITPEILAIKYLKMKIKYEYEIVKNSFHLIEDMKRYSHYFTEDFSQEKNLKYQSTRGEVNKAIGKYLEMEEKLKNTTKSNARLKYELRLLLQKTKEVENNVKSLQDFKINTLQSKIDKLLGCYKVVDSADDDGETKIVRESSPIFEMICANDGKIDWTSVTWKNIWGNPYIILYLFFHFWIFTVLKQSNIKFLEQQWSKIDRNQTVTRFIRNIYTTTEQELKEATADEPVKTDVSDTSKKNK</sequence>
<evidence type="ECO:0000313" key="5">
    <source>
        <dbReference type="Proteomes" id="UP000189274"/>
    </source>
</evidence>
<accession>A0A1V2LIJ2</accession>
<feature type="domain" description="STB6-like N-terminal" evidence="3">
    <location>
        <begin position="33"/>
        <end position="185"/>
    </location>
</feature>
<dbReference type="InterPro" id="IPR059025">
    <property type="entry name" value="STB6_N"/>
</dbReference>
<dbReference type="Proteomes" id="UP000189274">
    <property type="component" value="Unassembled WGS sequence"/>
</dbReference>
<dbReference type="AlphaFoldDB" id="A0A1V2LIJ2"/>
<feature type="compositionally biased region" description="Low complexity" evidence="2">
    <location>
        <begin position="739"/>
        <end position="753"/>
    </location>
</feature>
<keyword evidence="1" id="KW-0175">Coiled coil</keyword>
<dbReference type="PANTHER" id="PTHR31011">
    <property type="entry name" value="PROTEIN STB2-RELATED"/>
    <property type="match status" value="1"/>
</dbReference>
<feature type="region of interest" description="Disordered" evidence="2">
    <location>
        <begin position="683"/>
        <end position="724"/>
    </location>
</feature>
<dbReference type="PANTHER" id="PTHR31011:SF2">
    <property type="entry name" value="PROTEIN STB2-RELATED"/>
    <property type="match status" value="1"/>
</dbReference>
<proteinExistence type="predicted"/>